<evidence type="ECO:0000256" key="4">
    <source>
        <dbReference type="ARBA" id="ARBA00022989"/>
    </source>
</evidence>
<dbReference type="PANTHER" id="PTHR12137:SF54">
    <property type="entry name" value="CARBOHYDRATE SULFOTRANSFERASE"/>
    <property type="match status" value="1"/>
</dbReference>
<evidence type="ECO:0000313" key="9">
    <source>
        <dbReference type="Proteomes" id="UP001597264"/>
    </source>
</evidence>
<dbReference type="Pfam" id="PF03567">
    <property type="entry name" value="Sulfotransfer_2"/>
    <property type="match status" value="1"/>
</dbReference>
<keyword evidence="9" id="KW-1185">Reference proteome</keyword>
<evidence type="ECO:0000256" key="2">
    <source>
        <dbReference type="ARBA" id="ARBA00022679"/>
    </source>
</evidence>
<keyword evidence="5" id="KW-0333">Golgi apparatus</keyword>
<dbReference type="EMBL" id="JBHTLR010000010">
    <property type="protein sequence ID" value="MFD1217205.1"/>
    <property type="molecule type" value="Genomic_DNA"/>
</dbReference>
<reference evidence="9" key="1">
    <citation type="journal article" date="2019" name="Int. J. Syst. Evol. Microbiol.">
        <title>The Global Catalogue of Microorganisms (GCM) 10K type strain sequencing project: providing services to taxonomists for standard genome sequencing and annotation.</title>
        <authorList>
            <consortium name="The Broad Institute Genomics Platform"/>
            <consortium name="The Broad Institute Genome Sequencing Center for Infectious Disease"/>
            <person name="Wu L."/>
            <person name="Ma J."/>
        </authorList>
    </citation>
    <scope>NUCLEOTIDE SEQUENCE [LARGE SCALE GENOMIC DNA]</scope>
    <source>
        <strain evidence="9">CCUG 54356</strain>
    </source>
</reference>
<proteinExistence type="predicted"/>
<dbReference type="SUPFAM" id="SSF52540">
    <property type="entry name" value="P-loop containing nucleoside triphosphate hydrolases"/>
    <property type="match status" value="1"/>
</dbReference>
<dbReference type="GO" id="GO:0016740">
    <property type="term" value="F:transferase activity"/>
    <property type="evidence" value="ECO:0007669"/>
    <property type="project" value="UniProtKB-KW"/>
</dbReference>
<keyword evidence="2 8" id="KW-0808">Transferase</keyword>
<keyword evidence="3" id="KW-0812">Transmembrane</keyword>
<evidence type="ECO:0000313" key="8">
    <source>
        <dbReference type="EMBL" id="MFD1217205.1"/>
    </source>
</evidence>
<evidence type="ECO:0000256" key="7">
    <source>
        <dbReference type="ARBA" id="ARBA00023180"/>
    </source>
</evidence>
<dbReference type="RefSeq" id="WP_230435803.1">
    <property type="nucleotide sequence ID" value="NZ_CP087715.1"/>
</dbReference>
<gene>
    <name evidence="8" type="ORF">ACFQ2X_11395</name>
</gene>
<keyword evidence="4" id="KW-1133">Transmembrane helix</keyword>
<comment type="caution">
    <text evidence="8">The sequence shown here is derived from an EMBL/GenBank/DDBJ whole genome shotgun (WGS) entry which is preliminary data.</text>
</comment>
<keyword evidence="7" id="KW-0325">Glycoprotein</keyword>
<sequence>MRASIWLGAALRYGGLGRHPLLRDTANPAVRRMIVSHIAWSRPHNFCYFRIPKAANSTVMRTLAHHCGYDIHNDPGGNAAKDRFKALPTPGSLAGACTFTVVRNPYSRIVSAWRSKTAVPRMVKKYRLHPVGKPQRVYTLLEFLQRLDDDLLMANAHWVPQHELIPLPIESLSHVGRVETLETDLSRIVDDIFGCPLELHTRQSDRQRADDYVRSQLAPAERQLIQRLYARDFELFYPDAG</sequence>
<organism evidence="8 9">
    <name type="scientific">Microbulbifer celer</name>
    <dbReference type="NCBI Taxonomy" id="435905"/>
    <lineage>
        <taxon>Bacteria</taxon>
        <taxon>Pseudomonadati</taxon>
        <taxon>Pseudomonadota</taxon>
        <taxon>Gammaproteobacteria</taxon>
        <taxon>Cellvibrionales</taxon>
        <taxon>Microbulbiferaceae</taxon>
        <taxon>Microbulbifer</taxon>
    </lineage>
</organism>
<evidence type="ECO:0000256" key="5">
    <source>
        <dbReference type="ARBA" id="ARBA00023034"/>
    </source>
</evidence>
<dbReference type="PANTHER" id="PTHR12137">
    <property type="entry name" value="CARBOHYDRATE SULFOTRANSFERASE"/>
    <property type="match status" value="1"/>
</dbReference>
<dbReference type="InterPro" id="IPR005331">
    <property type="entry name" value="Sulfotransferase"/>
</dbReference>
<dbReference type="Proteomes" id="UP001597264">
    <property type="component" value="Unassembled WGS sequence"/>
</dbReference>
<comment type="subcellular location">
    <subcellularLocation>
        <location evidence="1">Golgi apparatus membrane</location>
        <topology evidence="1">Single-pass type II membrane protein</topology>
    </subcellularLocation>
</comment>
<evidence type="ECO:0000256" key="1">
    <source>
        <dbReference type="ARBA" id="ARBA00004323"/>
    </source>
</evidence>
<keyword evidence="6" id="KW-0472">Membrane</keyword>
<dbReference type="InterPro" id="IPR018011">
    <property type="entry name" value="Carb_sulfotrans_8-10"/>
</dbReference>
<dbReference type="EC" id="2.8.2.-" evidence="8"/>
<accession>A0ABW3U9L5</accession>
<evidence type="ECO:0000256" key="3">
    <source>
        <dbReference type="ARBA" id="ARBA00022692"/>
    </source>
</evidence>
<name>A0ABW3U9L5_9GAMM</name>
<dbReference type="InterPro" id="IPR027417">
    <property type="entry name" value="P-loop_NTPase"/>
</dbReference>
<evidence type="ECO:0000256" key="6">
    <source>
        <dbReference type="ARBA" id="ARBA00023136"/>
    </source>
</evidence>
<protein>
    <submittedName>
        <fullName evidence="8">Sulfotransferase family protein</fullName>
        <ecNumber evidence="8">2.8.2.-</ecNumber>
    </submittedName>
</protein>